<dbReference type="GO" id="GO:0005737">
    <property type="term" value="C:cytoplasm"/>
    <property type="evidence" value="ECO:0007669"/>
    <property type="project" value="UniProtKB-SubCell"/>
</dbReference>
<dbReference type="InterPro" id="IPR046447">
    <property type="entry name" value="DENR_C"/>
</dbReference>
<proteinExistence type="inferred from homology"/>
<comment type="domain">
    <text evidence="4">The SUI1 domain may be involved in RNA binding.</text>
</comment>
<evidence type="ECO:0000256" key="2">
    <source>
        <dbReference type="ARBA" id="ARBA00011742"/>
    </source>
</evidence>
<dbReference type="GO" id="GO:0003729">
    <property type="term" value="F:mRNA binding"/>
    <property type="evidence" value="ECO:0007669"/>
    <property type="project" value="TreeGrafter"/>
</dbReference>
<evidence type="ECO:0000313" key="8">
    <source>
        <dbReference type="Proteomes" id="UP000217790"/>
    </source>
</evidence>
<dbReference type="InterPro" id="IPR001950">
    <property type="entry name" value="SUI1"/>
</dbReference>
<dbReference type="GO" id="GO:0001731">
    <property type="term" value="P:formation of translation preinitiation complex"/>
    <property type="evidence" value="ECO:0007669"/>
    <property type="project" value="TreeGrafter"/>
</dbReference>
<evidence type="ECO:0000256" key="1">
    <source>
        <dbReference type="ARBA" id="ARBA00007514"/>
    </source>
</evidence>
<evidence type="ECO:0000256" key="3">
    <source>
        <dbReference type="ARBA" id="ARBA00020058"/>
    </source>
</evidence>
<dbReference type="InterPro" id="IPR005873">
    <property type="entry name" value="DENR_eukaryotes"/>
</dbReference>
<dbReference type="GO" id="GO:1990904">
    <property type="term" value="C:ribonucleoprotein complex"/>
    <property type="evidence" value="ECO:0007669"/>
    <property type="project" value="UniProtKB-KW"/>
</dbReference>
<reference evidence="8" key="1">
    <citation type="journal article" date="2017" name="Nat. Ecol. Evol.">
        <title>Genome expansion and lineage-specific genetic innovations in the forest pathogenic fungi Armillaria.</title>
        <authorList>
            <person name="Sipos G."/>
            <person name="Prasanna A.N."/>
            <person name="Walter M.C."/>
            <person name="O'Connor E."/>
            <person name="Balint B."/>
            <person name="Krizsan K."/>
            <person name="Kiss B."/>
            <person name="Hess J."/>
            <person name="Varga T."/>
            <person name="Slot J."/>
            <person name="Riley R."/>
            <person name="Boka B."/>
            <person name="Rigling D."/>
            <person name="Barry K."/>
            <person name="Lee J."/>
            <person name="Mihaltcheva S."/>
            <person name="LaButti K."/>
            <person name="Lipzen A."/>
            <person name="Waldron R."/>
            <person name="Moloney N.M."/>
            <person name="Sperisen C."/>
            <person name="Kredics L."/>
            <person name="Vagvoelgyi C."/>
            <person name="Patrignani A."/>
            <person name="Fitzpatrick D."/>
            <person name="Nagy I."/>
            <person name="Doyle S."/>
            <person name="Anderson J.B."/>
            <person name="Grigoriev I.V."/>
            <person name="Gueldener U."/>
            <person name="Muensterkoetter M."/>
            <person name="Nagy L.G."/>
        </authorList>
    </citation>
    <scope>NUCLEOTIDE SEQUENCE [LARGE SCALE GENOMIC DNA]</scope>
    <source>
        <strain evidence="8">Ar21-2</strain>
    </source>
</reference>
<comment type="subcellular location">
    <subcellularLocation>
        <location evidence="4">Cytoplasm</location>
    </subcellularLocation>
</comment>
<protein>
    <recommendedName>
        <fullName evidence="3 4">Translation machinery-associated protein 22</fullName>
    </recommendedName>
</protein>
<dbReference type="InterPro" id="IPR048517">
    <property type="entry name" value="DENR_N"/>
</dbReference>
<sequence>MAPKKGRNREPSPPPAAPADQADIPPPVEPTPPVQVLYCAVCSYPPEYCEFGEHLTRCKDWLQEAHPDLYEKYYSDEALQAKIGTLSLQAQQKLEKDTAKKEAKAEAKADAALKKKMASQITIKRIERNKRKYVTSVHGLEAFGVDLKKVAKQLASKFATGSSVTKNPQGQDEIVVQGDVSGEILEMIEDGVGLLKGIPADNVELVEEKKKKGAE</sequence>
<dbReference type="OMA" id="EVFEIDM"/>
<keyword evidence="4" id="KW-0963">Cytoplasm</keyword>
<dbReference type="EMBL" id="KZ293718">
    <property type="protein sequence ID" value="PBK82396.1"/>
    <property type="molecule type" value="Genomic_DNA"/>
</dbReference>
<keyword evidence="4" id="KW-0687">Ribonucleoprotein</keyword>
<dbReference type="NCBIfam" id="TIGR01159">
    <property type="entry name" value="DRP1"/>
    <property type="match status" value="1"/>
</dbReference>
<gene>
    <name evidence="7" type="ORF">ARMGADRAFT_946686</name>
</gene>
<dbReference type="Pfam" id="PF01253">
    <property type="entry name" value="SUI1"/>
    <property type="match status" value="1"/>
</dbReference>
<dbReference type="GO" id="GO:0003743">
    <property type="term" value="F:translation initiation factor activity"/>
    <property type="evidence" value="ECO:0007669"/>
    <property type="project" value="InterPro"/>
</dbReference>
<feature type="region of interest" description="Disordered" evidence="5">
    <location>
        <begin position="1"/>
        <end position="29"/>
    </location>
</feature>
<keyword evidence="4" id="KW-0689">Ribosomal protein</keyword>
<comment type="similarity">
    <text evidence="1 4">Belongs to the DENR family.</text>
</comment>
<dbReference type="InterPro" id="IPR050318">
    <property type="entry name" value="DENR/SUI1_TIF"/>
</dbReference>
<dbReference type="Proteomes" id="UP000217790">
    <property type="component" value="Unassembled WGS sequence"/>
</dbReference>
<accession>A0A2H3D4H4</accession>
<dbReference type="AlphaFoldDB" id="A0A2H3D4H4"/>
<feature type="domain" description="SUI1" evidence="6">
    <location>
        <begin position="121"/>
        <end position="192"/>
    </location>
</feature>
<dbReference type="GO" id="GO:0005840">
    <property type="term" value="C:ribosome"/>
    <property type="evidence" value="ECO:0007669"/>
    <property type="project" value="UniProtKB-KW"/>
</dbReference>
<dbReference type="PANTHER" id="PTHR12789">
    <property type="entry name" value="DENSITY-REGULATED PROTEIN HOMOLOG"/>
    <property type="match status" value="1"/>
</dbReference>
<dbReference type="SUPFAM" id="SSF55159">
    <property type="entry name" value="eIF1-like"/>
    <property type="match status" value="1"/>
</dbReference>
<evidence type="ECO:0000313" key="7">
    <source>
        <dbReference type="EMBL" id="PBK82396.1"/>
    </source>
</evidence>
<dbReference type="InterPro" id="IPR036877">
    <property type="entry name" value="SUI1_dom_sf"/>
</dbReference>
<dbReference type="CDD" id="cd11607">
    <property type="entry name" value="DENR_C"/>
    <property type="match status" value="1"/>
</dbReference>
<dbReference type="InParanoid" id="A0A2H3D4H4"/>
<dbReference type="PANTHER" id="PTHR12789:SF0">
    <property type="entry name" value="DENSITY-REGULATED PROTEIN"/>
    <property type="match status" value="1"/>
</dbReference>
<dbReference type="Gene3D" id="3.30.780.10">
    <property type="entry name" value="SUI1-like domain"/>
    <property type="match status" value="1"/>
</dbReference>
<dbReference type="Pfam" id="PF21023">
    <property type="entry name" value="DENR_N"/>
    <property type="match status" value="1"/>
</dbReference>
<dbReference type="PROSITE" id="PS50296">
    <property type="entry name" value="SUI1"/>
    <property type="match status" value="1"/>
</dbReference>
<evidence type="ECO:0000256" key="4">
    <source>
        <dbReference type="RuleBase" id="RU361273"/>
    </source>
</evidence>
<dbReference type="OrthoDB" id="277199at2759"/>
<evidence type="ECO:0000256" key="5">
    <source>
        <dbReference type="SAM" id="MobiDB-lite"/>
    </source>
</evidence>
<dbReference type="FunCoup" id="A0A2H3D4H4">
    <property type="interactions" value="700"/>
</dbReference>
<organism evidence="7 8">
    <name type="scientific">Armillaria gallica</name>
    <name type="common">Bulbous honey fungus</name>
    <name type="synonym">Armillaria bulbosa</name>
    <dbReference type="NCBI Taxonomy" id="47427"/>
    <lineage>
        <taxon>Eukaryota</taxon>
        <taxon>Fungi</taxon>
        <taxon>Dikarya</taxon>
        <taxon>Basidiomycota</taxon>
        <taxon>Agaricomycotina</taxon>
        <taxon>Agaricomycetes</taxon>
        <taxon>Agaricomycetidae</taxon>
        <taxon>Agaricales</taxon>
        <taxon>Marasmiineae</taxon>
        <taxon>Physalacriaceae</taxon>
        <taxon>Armillaria</taxon>
    </lineage>
</organism>
<keyword evidence="8" id="KW-1185">Reference proteome</keyword>
<name>A0A2H3D4H4_ARMGA</name>
<comment type="subunit">
    <text evidence="2 4">Interacts with the 40S ribosomal subunit.</text>
</comment>
<dbReference type="STRING" id="47427.A0A2H3D4H4"/>
<evidence type="ECO:0000259" key="6">
    <source>
        <dbReference type="PROSITE" id="PS50296"/>
    </source>
</evidence>
<dbReference type="GO" id="GO:0002188">
    <property type="term" value="P:translation reinitiation"/>
    <property type="evidence" value="ECO:0007669"/>
    <property type="project" value="TreeGrafter"/>
</dbReference>